<evidence type="ECO:0000256" key="1">
    <source>
        <dbReference type="SAM" id="MobiDB-lite"/>
    </source>
</evidence>
<feature type="region of interest" description="Disordered" evidence="1">
    <location>
        <begin position="1"/>
        <end position="21"/>
    </location>
</feature>
<sequence length="384" mass="44124">MHSESVHEHTNHAKIKTAINASDDDQIDSSIMFGDPYVENNGGEDEHDSNAHDQYWRSIAYIDQNEETTLVDDTQGRMNEEDLFGVHDLSGDEVFVDVTTVTTARNVEVDVAATTPQISKDELTLAQTLMKIKAAKPKAKGVTIQDPFETPSLKPIAMMDADCELAAKLQEEERGGLSIEEKSKLFVELMNKRKKRFEKLRAEERRRKPPTKAQKRKQMCTYLKNMAGFTYNQLKSKSFEEVQQAFNKTIDWVNNFVAMDSKPVKDRVVESFKRSGKELEQESAKKQKLDEQVKAIVADDDTAELKRCLEIVPEDDYDVTIEATPLSSKSPTIVDYKIYREGKKLLQNHQSRWKLTKLSNFWKDIQELQQKRLRSFEEYCQGKV</sequence>
<accession>A0A699J6E7</accession>
<proteinExistence type="predicted"/>
<organism evidence="2">
    <name type="scientific">Tanacetum cinerariifolium</name>
    <name type="common">Dalmatian daisy</name>
    <name type="synonym">Chrysanthemum cinerariifolium</name>
    <dbReference type="NCBI Taxonomy" id="118510"/>
    <lineage>
        <taxon>Eukaryota</taxon>
        <taxon>Viridiplantae</taxon>
        <taxon>Streptophyta</taxon>
        <taxon>Embryophyta</taxon>
        <taxon>Tracheophyta</taxon>
        <taxon>Spermatophyta</taxon>
        <taxon>Magnoliopsida</taxon>
        <taxon>eudicotyledons</taxon>
        <taxon>Gunneridae</taxon>
        <taxon>Pentapetalae</taxon>
        <taxon>asterids</taxon>
        <taxon>campanulids</taxon>
        <taxon>Asterales</taxon>
        <taxon>Asteraceae</taxon>
        <taxon>Asteroideae</taxon>
        <taxon>Anthemideae</taxon>
        <taxon>Anthemidinae</taxon>
        <taxon>Tanacetum</taxon>
    </lineage>
</organism>
<protein>
    <submittedName>
        <fullName evidence="2">Uncharacterized protein</fullName>
    </submittedName>
</protein>
<name>A0A699J6E7_TANCI</name>
<reference evidence="2" key="1">
    <citation type="journal article" date="2019" name="Sci. Rep.">
        <title>Draft genome of Tanacetum cinerariifolium, the natural source of mosquito coil.</title>
        <authorList>
            <person name="Yamashiro T."/>
            <person name="Shiraishi A."/>
            <person name="Satake H."/>
            <person name="Nakayama K."/>
        </authorList>
    </citation>
    <scope>NUCLEOTIDE SEQUENCE</scope>
</reference>
<feature type="compositionally biased region" description="Basic and acidic residues" evidence="1">
    <location>
        <begin position="1"/>
        <end position="11"/>
    </location>
</feature>
<evidence type="ECO:0000313" key="2">
    <source>
        <dbReference type="EMBL" id="GFA10711.1"/>
    </source>
</evidence>
<dbReference type="AlphaFoldDB" id="A0A699J6E7"/>
<comment type="caution">
    <text evidence="2">The sequence shown here is derived from an EMBL/GenBank/DDBJ whole genome shotgun (WGS) entry which is preliminary data.</text>
</comment>
<dbReference type="EMBL" id="BKCJ010369935">
    <property type="protein sequence ID" value="GFA10711.1"/>
    <property type="molecule type" value="Genomic_DNA"/>
</dbReference>
<gene>
    <name evidence="2" type="ORF">Tci_582683</name>
</gene>